<evidence type="ECO:0000313" key="2">
    <source>
        <dbReference type="EMBL" id="GBM76528.1"/>
    </source>
</evidence>
<keyword evidence="3" id="KW-1185">Reference proteome</keyword>
<name>A0A4Y2IFT9_ARAVE</name>
<dbReference type="Proteomes" id="UP000499080">
    <property type="component" value="Unassembled WGS sequence"/>
</dbReference>
<dbReference type="AlphaFoldDB" id="A0A4Y2IFT9"/>
<reference evidence="2 3" key="1">
    <citation type="journal article" date="2019" name="Sci. Rep.">
        <title>Orb-weaving spider Araneus ventricosus genome elucidates the spidroin gene catalogue.</title>
        <authorList>
            <person name="Kono N."/>
            <person name="Nakamura H."/>
            <person name="Ohtoshi R."/>
            <person name="Moran D.A.P."/>
            <person name="Shinohara A."/>
            <person name="Yoshida Y."/>
            <person name="Fujiwara M."/>
            <person name="Mori M."/>
            <person name="Tomita M."/>
            <person name="Arakawa K."/>
        </authorList>
    </citation>
    <scope>NUCLEOTIDE SEQUENCE [LARGE SCALE GENOMIC DNA]</scope>
</reference>
<accession>A0A4Y2IFT9</accession>
<organism evidence="2 3">
    <name type="scientific">Araneus ventricosus</name>
    <name type="common">Orbweaver spider</name>
    <name type="synonym">Epeira ventricosa</name>
    <dbReference type="NCBI Taxonomy" id="182803"/>
    <lineage>
        <taxon>Eukaryota</taxon>
        <taxon>Metazoa</taxon>
        <taxon>Ecdysozoa</taxon>
        <taxon>Arthropoda</taxon>
        <taxon>Chelicerata</taxon>
        <taxon>Arachnida</taxon>
        <taxon>Araneae</taxon>
        <taxon>Araneomorphae</taxon>
        <taxon>Entelegynae</taxon>
        <taxon>Araneoidea</taxon>
        <taxon>Araneidae</taxon>
        <taxon>Araneus</taxon>
    </lineage>
</organism>
<feature type="signal peptide" evidence="1">
    <location>
        <begin position="1"/>
        <end position="17"/>
    </location>
</feature>
<evidence type="ECO:0000256" key="1">
    <source>
        <dbReference type="SAM" id="SignalP"/>
    </source>
</evidence>
<keyword evidence="1" id="KW-0732">Signal</keyword>
<gene>
    <name evidence="2" type="ORF">AVEN_128834_1</name>
</gene>
<protein>
    <submittedName>
        <fullName evidence="2">Uncharacterized protein</fullName>
    </submittedName>
</protein>
<comment type="caution">
    <text evidence="2">The sequence shown here is derived from an EMBL/GenBank/DDBJ whole genome shotgun (WGS) entry which is preliminary data.</text>
</comment>
<sequence length="89" mass="10139">MPLLILSIIFSHEWMSADEVTDDGIVQLLNNDNYEFKEQPSEVSEVKMTHKDELDAIEVALKSIKQQKEASSTDVTLFMRCRDISAGKH</sequence>
<evidence type="ECO:0000313" key="3">
    <source>
        <dbReference type="Proteomes" id="UP000499080"/>
    </source>
</evidence>
<feature type="chain" id="PRO_5021363829" evidence="1">
    <location>
        <begin position="18"/>
        <end position="89"/>
    </location>
</feature>
<proteinExistence type="predicted"/>
<dbReference type="EMBL" id="BGPR01002628">
    <property type="protein sequence ID" value="GBM76528.1"/>
    <property type="molecule type" value="Genomic_DNA"/>
</dbReference>